<accession>A0AAE1YYZ0</accession>
<sequence length="102" mass="11447">MGGLTGYLFPQPIRDSVFSTKRGLEYLSKGHKSTHDKKRRSMVPKGISIQRRLYCEPKSKVDSPSMFNPRDTTTKGKDESESVLSEIRPYLSNIGGGELELV</sequence>
<organism evidence="2 3">
    <name type="scientific">Sesamum alatum</name>
    <dbReference type="NCBI Taxonomy" id="300844"/>
    <lineage>
        <taxon>Eukaryota</taxon>
        <taxon>Viridiplantae</taxon>
        <taxon>Streptophyta</taxon>
        <taxon>Embryophyta</taxon>
        <taxon>Tracheophyta</taxon>
        <taxon>Spermatophyta</taxon>
        <taxon>Magnoliopsida</taxon>
        <taxon>eudicotyledons</taxon>
        <taxon>Gunneridae</taxon>
        <taxon>Pentapetalae</taxon>
        <taxon>asterids</taxon>
        <taxon>lamiids</taxon>
        <taxon>Lamiales</taxon>
        <taxon>Pedaliaceae</taxon>
        <taxon>Sesamum</taxon>
    </lineage>
</organism>
<evidence type="ECO:0000313" key="2">
    <source>
        <dbReference type="EMBL" id="KAK4438879.1"/>
    </source>
</evidence>
<dbReference type="EMBL" id="JACGWO010000001">
    <property type="protein sequence ID" value="KAK4438879.1"/>
    <property type="molecule type" value="Genomic_DNA"/>
</dbReference>
<name>A0AAE1YYZ0_9LAMI</name>
<gene>
    <name evidence="2" type="ORF">Salat_0222500</name>
</gene>
<dbReference type="Proteomes" id="UP001293254">
    <property type="component" value="Unassembled WGS sequence"/>
</dbReference>
<evidence type="ECO:0000256" key="1">
    <source>
        <dbReference type="SAM" id="MobiDB-lite"/>
    </source>
</evidence>
<reference evidence="2" key="2">
    <citation type="journal article" date="2024" name="Plant">
        <title>Genomic evolution and insights into agronomic trait innovations of Sesamum species.</title>
        <authorList>
            <person name="Miao H."/>
            <person name="Wang L."/>
            <person name="Qu L."/>
            <person name="Liu H."/>
            <person name="Sun Y."/>
            <person name="Le M."/>
            <person name="Wang Q."/>
            <person name="Wei S."/>
            <person name="Zheng Y."/>
            <person name="Lin W."/>
            <person name="Duan Y."/>
            <person name="Cao H."/>
            <person name="Xiong S."/>
            <person name="Wang X."/>
            <person name="Wei L."/>
            <person name="Li C."/>
            <person name="Ma Q."/>
            <person name="Ju M."/>
            <person name="Zhao R."/>
            <person name="Li G."/>
            <person name="Mu C."/>
            <person name="Tian Q."/>
            <person name="Mei H."/>
            <person name="Zhang T."/>
            <person name="Gao T."/>
            <person name="Zhang H."/>
        </authorList>
    </citation>
    <scope>NUCLEOTIDE SEQUENCE</scope>
    <source>
        <strain evidence="2">3651</strain>
    </source>
</reference>
<keyword evidence="3" id="KW-1185">Reference proteome</keyword>
<dbReference type="AlphaFoldDB" id="A0AAE1YYZ0"/>
<feature type="region of interest" description="Disordered" evidence="1">
    <location>
        <begin position="59"/>
        <end position="82"/>
    </location>
</feature>
<evidence type="ECO:0000313" key="3">
    <source>
        <dbReference type="Proteomes" id="UP001293254"/>
    </source>
</evidence>
<comment type="caution">
    <text evidence="2">The sequence shown here is derived from an EMBL/GenBank/DDBJ whole genome shotgun (WGS) entry which is preliminary data.</text>
</comment>
<reference evidence="2" key="1">
    <citation type="submission" date="2020-06" db="EMBL/GenBank/DDBJ databases">
        <authorList>
            <person name="Li T."/>
            <person name="Hu X."/>
            <person name="Zhang T."/>
            <person name="Song X."/>
            <person name="Zhang H."/>
            <person name="Dai N."/>
            <person name="Sheng W."/>
            <person name="Hou X."/>
            <person name="Wei L."/>
        </authorList>
    </citation>
    <scope>NUCLEOTIDE SEQUENCE</scope>
    <source>
        <strain evidence="2">3651</strain>
        <tissue evidence="2">Leaf</tissue>
    </source>
</reference>
<proteinExistence type="predicted"/>
<protein>
    <submittedName>
        <fullName evidence="2">Uncharacterized protein</fullName>
    </submittedName>
</protein>